<dbReference type="SMART" id="SM00306">
    <property type="entry name" value="HintN"/>
    <property type="match status" value="2"/>
</dbReference>
<reference evidence="19 20" key="1">
    <citation type="submission" date="2020-04" db="EMBL/GenBank/DDBJ databases">
        <title>Arthrobacter sp. nov.</title>
        <authorList>
            <person name="Liu S."/>
        </authorList>
    </citation>
    <scope>NUCLEOTIDE SEQUENCE [LARGE SCALE GENOMIC DNA]</scope>
    <source>
        <strain evidence="19 20">E918</strain>
    </source>
</reference>
<dbReference type="GO" id="GO:0005829">
    <property type="term" value="C:cytosol"/>
    <property type="evidence" value="ECO:0007669"/>
    <property type="project" value="TreeGrafter"/>
</dbReference>
<dbReference type="InterPro" id="IPR030934">
    <property type="entry name" value="Intein_C"/>
</dbReference>
<dbReference type="Gene3D" id="3.40.50.300">
    <property type="entry name" value="P-loop containing nucleotide triphosphate hydrolases"/>
    <property type="match status" value="3"/>
</dbReference>
<dbReference type="GO" id="GO:0004519">
    <property type="term" value="F:endonuclease activity"/>
    <property type="evidence" value="ECO:0007669"/>
    <property type="project" value="InterPro"/>
</dbReference>
<dbReference type="PROSITE" id="PS51199">
    <property type="entry name" value="SF4_HELICASE"/>
    <property type="match status" value="3"/>
</dbReference>
<evidence type="ECO:0000313" key="20">
    <source>
        <dbReference type="Proteomes" id="UP000544090"/>
    </source>
</evidence>
<keyword evidence="12" id="KW-0413">Isomerase</keyword>
<evidence type="ECO:0000259" key="17">
    <source>
        <dbReference type="PROSITE" id="PS50819"/>
    </source>
</evidence>
<dbReference type="InterPro" id="IPR016136">
    <property type="entry name" value="DNA_helicase_N/primase_C"/>
</dbReference>
<dbReference type="InterPro" id="IPR007694">
    <property type="entry name" value="DNA_helicase_DnaB-like_C"/>
</dbReference>
<dbReference type="CDD" id="cd00081">
    <property type="entry name" value="Hint"/>
    <property type="match status" value="1"/>
</dbReference>
<sequence length="1022" mass="112504">MGRDPEFARTPPQDLVAEQSVLGGMMLSKDAIADVVEVLRGVDFYRPAHESIYEAIVDLYGRGEPADAVTVSDLLTKRGEIARIGGPAYLHTLIQSVPTAANAGFYAEIVRERAVLRRLVDAGTKIVQLGYSQDGEVDAIVNQAQAEIYAVAERRTAEDYVPLKDIIEGTVDEIESAGHRGEGMTGVPTGFYELDELTQGLHPGQMIVIAARPAVGKALALDTPLPTPQGWTTMGEVRAGDEVLAADGTPTTVVAVTDVMMDRPCFEVTFDDGSTLVADAEHQWLTETNDDDAAVVTTSDIAASMSDGGRVFIRNQAPELAEELRYREGWKIVEVREVASVPVRCIQVAHESHLYLAGRSFIPTHNSTFALDFARSAAIKHNMTTVFFSLEMGRNEIAMRLLSAEATIGLQDLRKGTIKDEQWGKIATTMGRMNDAPLFIDDSPNMSLMEIRAKCRRLKQRHDLKLIVLDYLQLMSSGKRVESRQQEVSEFSRALKLLAKELEVPVIALSQLNRGSEQRTDKKPMVSDLRESGCLTADTRVLRSDTGAETTMGELFASGAKDVPVWSLDESLRYVERHLTHVFSTGVKPVYKLTLASGKTVRATANHPFLTYEGWRPLGELAVGDRLGVPRHVNGPSERVHWDDSKVIMLAHLIGDGSFVKRQPIRYATKDEANVQAVTKAAEHFGIAAVRDDYAVARCTTLRLPAPYRLTHGKRNPIASWLDELGLFGARSHEKFVPSGVFALPKAQISLFLRHLWATDGSVTVNKAATGGRIYYASTSRRLVDDVARLLLRFGISARIKTATPKPGYRSGYTLDISGVDDQRRFLQEIGVHGARSANCDRLLEIVREKTANTNVDTVPIQVWNDVRTILEEKEIPHRQFQAALGTQYCGSTLFKSAPSRQRMGRIAEILGSAELDVMAVNDLLWDGIVSIVPDGEEEVFDATVLGNHNFVANGIAVHNSIEQDADMVILLHREDIYDKESPRAGEADVIVAKHRNGPTKTIVVGFQGHYSRFANMAVEHG</sequence>
<dbReference type="Proteomes" id="UP000544090">
    <property type="component" value="Unassembled WGS sequence"/>
</dbReference>
<dbReference type="NCBIfam" id="NF005852">
    <property type="entry name" value="PRK07773.1"/>
    <property type="match status" value="1"/>
</dbReference>
<keyword evidence="10" id="KW-0651">Protein splicing</keyword>
<dbReference type="NCBIfam" id="TIGR01443">
    <property type="entry name" value="intein_Cterm"/>
    <property type="match status" value="1"/>
</dbReference>
<evidence type="ECO:0000256" key="7">
    <source>
        <dbReference type="ARBA" id="ARBA00022806"/>
    </source>
</evidence>
<feature type="domain" description="SF4 helicase" evidence="18">
    <location>
        <begin position="367"/>
        <end position="533"/>
    </location>
</feature>
<dbReference type="GO" id="GO:0043139">
    <property type="term" value="F:5'-3' DNA helicase activity"/>
    <property type="evidence" value="ECO:0007669"/>
    <property type="project" value="UniProtKB-EC"/>
</dbReference>
<dbReference type="InterPro" id="IPR006142">
    <property type="entry name" value="INTEIN"/>
</dbReference>
<dbReference type="SUPFAM" id="SSF52540">
    <property type="entry name" value="P-loop containing nucleoside triphosphate hydrolases"/>
    <property type="match status" value="2"/>
</dbReference>
<keyword evidence="9 16" id="KW-0067">ATP-binding</keyword>
<dbReference type="PANTHER" id="PTHR30153:SF2">
    <property type="entry name" value="REPLICATIVE DNA HELICASE"/>
    <property type="match status" value="1"/>
</dbReference>
<evidence type="ECO:0000256" key="15">
    <source>
        <dbReference type="NCBIfam" id="TIGR00665"/>
    </source>
</evidence>
<dbReference type="InterPro" id="IPR004042">
    <property type="entry name" value="Intein_endonuc_central"/>
</dbReference>
<feature type="domain" description="DOD-type homing endonuclease" evidence="17">
    <location>
        <begin position="649"/>
        <end position="796"/>
    </location>
</feature>
<name>A0A7X6HH90_9MICC</name>
<dbReference type="GO" id="GO:0006269">
    <property type="term" value="P:DNA replication, synthesis of primer"/>
    <property type="evidence" value="ECO:0007669"/>
    <property type="project" value="UniProtKB-UniRule"/>
</dbReference>
<dbReference type="AlphaFoldDB" id="A0A7X6HH90"/>
<evidence type="ECO:0000256" key="8">
    <source>
        <dbReference type="ARBA" id="ARBA00022813"/>
    </source>
</evidence>
<evidence type="ECO:0000256" key="14">
    <source>
        <dbReference type="ARBA" id="ARBA00048954"/>
    </source>
</evidence>
<dbReference type="Pfam" id="PF00772">
    <property type="entry name" value="DnaB"/>
    <property type="match status" value="1"/>
</dbReference>
<dbReference type="RefSeq" id="WP_168487394.1">
    <property type="nucleotide sequence ID" value="NZ_JAAZSQ010000014.1"/>
</dbReference>
<evidence type="ECO:0000256" key="2">
    <source>
        <dbReference type="ARBA" id="ARBA00022515"/>
    </source>
</evidence>
<comment type="caution">
    <text evidence="19">The sequence shown here is derived from an EMBL/GenBank/DDBJ whole genome shotgun (WGS) entry which is preliminary data.</text>
</comment>
<dbReference type="GO" id="GO:1990077">
    <property type="term" value="C:primosome complex"/>
    <property type="evidence" value="ECO:0007669"/>
    <property type="project" value="UniProtKB-UniRule"/>
</dbReference>
<dbReference type="Gene3D" id="3.10.28.10">
    <property type="entry name" value="Homing endonucleases"/>
    <property type="match status" value="1"/>
</dbReference>
<dbReference type="PROSITE" id="PS50818">
    <property type="entry name" value="INTEIN_C_TER"/>
    <property type="match status" value="1"/>
</dbReference>
<dbReference type="InterPro" id="IPR007692">
    <property type="entry name" value="DNA_helicase_DnaB"/>
</dbReference>
<evidence type="ECO:0000256" key="13">
    <source>
        <dbReference type="ARBA" id="ARBA00044940"/>
    </source>
</evidence>
<evidence type="ECO:0000256" key="3">
    <source>
        <dbReference type="ARBA" id="ARBA00022705"/>
    </source>
</evidence>
<dbReference type="SUPFAM" id="SSF51294">
    <property type="entry name" value="Hedgehog/intein (Hint) domain"/>
    <property type="match status" value="2"/>
</dbReference>
<keyword evidence="4" id="KW-0677">Repeat</keyword>
<dbReference type="InterPro" id="IPR036844">
    <property type="entry name" value="Hint_dom_sf"/>
</dbReference>
<evidence type="ECO:0000259" key="18">
    <source>
        <dbReference type="PROSITE" id="PS51199"/>
    </source>
</evidence>
<keyword evidence="20" id="KW-1185">Reference proteome</keyword>
<dbReference type="InterPro" id="IPR003587">
    <property type="entry name" value="Hint_dom_N"/>
</dbReference>
<dbReference type="SUPFAM" id="SSF48024">
    <property type="entry name" value="N-terminal domain of DnaB helicase"/>
    <property type="match status" value="1"/>
</dbReference>
<comment type="catalytic activity">
    <reaction evidence="14 16">
        <text>ATP + H2O = ADP + phosphate + H(+)</text>
        <dbReference type="Rhea" id="RHEA:13065"/>
        <dbReference type="ChEBI" id="CHEBI:15377"/>
        <dbReference type="ChEBI" id="CHEBI:15378"/>
        <dbReference type="ChEBI" id="CHEBI:30616"/>
        <dbReference type="ChEBI" id="CHEBI:43474"/>
        <dbReference type="ChEBI" id="CHEBI:456216"/>
        <dbReference type="EC" id="5.6.2.3"/>
    </reaction>
</comment>
<keyword evidence="3 16" id="KW-0235">DNA replication</keyword>
<feature type="domain" description="SF4 helicase" evidence="18">
    <location>
        <begin position="180"/>
        <end position="217"/>
    </location>
</feature>
<evidence type="ECO:0000256" key="16">
    <source>
        <dbReference type="RuleBase" id="RU362085"/>
    </source>
</evidence>
<evidence type="ECO:0000256" key="10">
    <source>
        <dbReference type="ARBA" id="ARBA00023000"/>
    </source>
</evidence>
<dbReference type="Pfam" id="PF14890">
    <property type="entry name" value="Intein_splicing"/>
    <property type="match status" value="1"/>
</dbReference>
<evidence type="ECO:0000256" key="12">
    <source>
        <dbReference type="ARBA" id="ARBA00023235"/>
    </source>
</evidence>
<dbReference type="Gene3D" id="2.170.16.10">
    <property type="entry name" value="Hedgehog/Intein (Hint) domain"/>
    <property type="match status" value="3"/>
</dbReference>
<dbReference type="GO" id="GO:0005524">
    <property type="term" value="F:ATP binding"/>
    <property type="evidence" value="ECO:0007669"/>
    <property type="project" value="UniProtKB-UniRule"/>
</dbReference>
<gene>
    <name evidence="19" type="ORF">HGG74_13970</name>
</gene>
<comment type="similarity">
    <text evidence="1 16">Belongs to the helicase family. DnaB subfamily.</text>
</comment>
<evidence type="ECO:0000256" key="5">
    <source>
        <dbReference type="ARBA" id="ARBA00022741"/>
    </source>
</evidence>
<dbReference type="PROSITE" id="PS50819">
    <property type="entry name" value="INTEIN_ENDONUCLEASE"/>
    <property type="match status" value="1"/>
</dbReference>
<dbReference type="FunFam" id="1.10.860.10:FF:000001">
    <property type="entry name" value="Replicative DNA helicase"/>
    <property type="match status" value="1"/>
</dbReference>
<keyword evidence="6 16" id="KW-0378">Hydrolase</keyword>
<dbReference type="Pfam" id="PF14528">
    <property type="entry name" value="LAGLIDADG_3"/>
    <property type="match status" value="1"/>
</dbReference>
<dbReference type="InterPro" id="IPR006141">
    <property type="entry name" value="Intein_N"/>
</dbReference>
<dbReference type="InterPro" id="IPR007693">
    <property type="entry name" value="DNA_helicase_DnaB-like_N"/>
</dbReference>
<evidence type="ECO:0000256" key="6">
    <source>
        <dbReference type="ARBA" id="ARBA00022801"/>
    </source>
</evidence>
<dbReference type="EC" id="5.6.2.3" evidence="15 16"/>
<organism evidence="19 20">
    <name type="scientific">Arthrobacter mobilis</name>
    <dbReference type="NCBI Taxonomy" id="2724944"/>
    <lineage>
        <taxon>Bacteria</taxon>
        <taxon>Bacillati</taxon>
        <taxon>Actinomycetota</taxon>
        <taxon>Actinomycetes</taxon>
        <taxon>Micrococcales</taxon>
        <taxon>Micrococcaceae</taxon>
        <taxon>Arthrobacter</taxon>
    </lineage>
</organism>
<dbReference type="SUPFAM" id="SSF55608">
    <property type="entry name" value="Homing endonucleases"/>
    <property type="match status" value="1"/>
</dbReference>
<dbReference type="NCBIfam" id="TIGR00665">
    <property type="entry name" value="DnaB"/>
    <property type="match status" value="1"/>
</dbReference>
<evidence type="ECO:0000256" key="11">
    <source>
        <dbReference type="ARBA" id="ARBA00023125"/>
    </source>
</evidence>
<evidence type="ECO:0000256" key="1">
    <source>
        <dbReference type="ARBA" id="ARBA00008428"/>
    </source>
</evidence>
<keyword evidence="8" id="KW-0068">Autocatalytic cleavage</keyword>
<dbReference type="InterPro" id="IPR027434">
    <property type="entry name" value="Homing_endonucl"/>
</dbReference>
<dbReference type="InterPro" id="IPR036185">
    <property type="entry name" value="DNA_heli_DnaB-like_N_sf"/>
</dbReference>
<keyword evidence="2 16" id="KW-0639">Primosome</keyword>
<dbReference type="PANTHER" id="PTHR30153">
    <property type="entry name" value="REPLICATIVE DNA HELICASE DNAB"/>
    <property type="match status" value="1"/>
</dbReference>
<dbReference type="NCBIfam" id="TIGR01445">
    <property type="entry name" value="intein_Nterm"/>
    <property type="match status" value="1"/>
</dbReference>
<keyword evidence="11 16" id="KW-0238">DNA-binding</keyword>
<feature type="domain" description="SF4 helicase" evidence="18">
    <location>
        <begin position="961"/>
        <end position="1021"/>
    </location>
</feature>
<dbReference type="EMBL" id="JAAZSQ010000014">
    <property type="protein sequence ID" value="NKX55622.1"/>
    <property type="molecule type" value="Genomic_DNA"/>
</dbReference>
<proteinExistence type="inferred from homology"/>
<dbReference type="SMART" id="SM00305">
    <property type="entry name" value="HintC"/>
    <property type="match status" value="1"/>
</dbReference>
<dbReference type="PRINTS" id="PR00379">
    <property type="entry name" value="INTEIN"/>
</dbReference>
<dbReference type="GO" id="GO:0003677">
    <property type="term" value="F:DNA binding"/>
    <property type="evidence" value="ECO:0007669"/>
    <property type="project" value="UniProtKB-UniRule"/>
</dbReference>
<protein>
    <recommendedName>
        <fullName evidence="15 16">Replicative DNA helicase</fullName>
        <ecNumber evidence="15 16">5.6.2.3</ecNumber>
    </recommendedName>
</protein>
<dbReference type="GO" id="GO:0016539">
    <property type="term" value="P:intein-mediated protein splicing"/>
    <property type="evidence" value="ECO:0007669"/>
    <property type="project" value="InterPro"/>
</dbReference>
<evidence type="ECO:0000256" key="9">
    <source>
        <dbReference type="ARBA" id="ARBA00022840"/>
    </source>
</evidence>
<dbReference type="PROSITE" id="PS50817">
    <property type="entry name" value="INTEIN_N_TER"/>
    <property type="match status" value="1"/>
</dbReference>
<dbReference type="InterPro" id="IPR027417">
    <property type="entry name" value="P-loop_NTPase"/>
</dbReference>
<dbReference type="Gene3D" id="1.10.860.10">
    <property type="entry name" value="DNAb Helicase, Chain A"/>
    <property type="match status" value="1"/>
</dbReference>
<dbReference type="InterPro" id="IPR004860">
    <property type="entry name" value="LAGLIDADG_dom"/>
</dbReference>
<keyword evidence="5 16" id="KW-0547">Nucleotide-binding</keyword>
<dbReference type="InterPro" id="IPR003586">
    <property type="entry name" value="Hint_dom_C"/>
</dbReference>
<keyword evidence="7 16" id="KW-0347">Helicase</keyword>
<comment type="function">
    <text evidence="16">The main replicative DNA helicase, it participates in initiation and elongation during chromosome replication. Travels ahead of the DNA replisome, separating dsDNA into templates for DNA synthesis. A processive ATP-dependent 5'-3' DNA helicase it has DNA-dependent ATPase activity.</text>
</comment>
<accession>A0A7X6HH90</accession>
<dbReference type="GO" id="GO:0016787">
    <property type="term" value="F:hydrolase activity"/>
    <property type="evidence" value="ECO:0007669"/>
    <property type="project" value="UniProtKB-KW"/>
</dbReference>
<evidence type="ECO:0000313" key="19">
    <source>
        <dbReference type="EMBL" id="NKX55622.1"/>
    </source>
</evidence>
<evidence type="ECO:0000256" key="4">
    <source>
        <dbReference type="ARBA" id="ARBA00022737"/>
    </source>
</evidence>
<comment type="function">
    <text evidence="13 16">The intein is an endonuclease.</text>
</comment>
<dbReference type="Pfam" id="PF03796">
    <property type="entry name" value="DnaB_C"/>
    <property type="match status" value="3"/>
</dbReference>